<evidence type="ECO:0000313" key="2">
    <source>
        <dbReference type="Proteomes" id="UP000294933"/>
    </source>
</evidence>
<keyword evidence="2" id="KW-1185">Reference proteome</keyword>
<dbReference type="EMBL" id="ML170194">
    <property type="protein sequence ID" value="TDL19709.1"/>
    <property type="molecule type" value="Genomic_DNA"/>
</dbReference>
<gene>
    <name evidence="1" type="ORF">BD410DRAFT_841867</name>
</gene>
<sequence length="283" mass="32200">MKYYPKKRYHFCQSVTLTDIFSALGWFIAVADSPAECMGNVDWYLRRLLIYSKFVHTIIQTTQEWEDADGPVEQARLIPTCTSIFFSIYHPPFYVRDLTEIQESSQVPVPHEVPPESALQLVSLGIALPGTRNKNNFRVRREADVKQLDARIATAFQDHHNSRTPPLGQTLGHCAETLNVLSQSMADRWGYVFGTTLDVAMHNRINRLITLPHMQSLRNWMNSIVPPCDNCEFFISTRNLTFMDIGNLSVYGPLPEGYTVPKVWKLQVLNSDSGHGELITSPN</sequence>
<name>A0A4Y7PYM5_9AGAM</name>
<dbReference type="OrthoDB" id="2935770at2759"/>
<accession>A0A4Y7PYM5</accession>
<evidence type="ECO:0000313" key="1">
    <source>
        <dbReference type="EMBL" id="TDL19709.1"/>
    </source>
</evidence>
<dbReference type="AlphaFoldDB" id="A0A4Y7PYM5"/>
<dbReference type="VEuPathDB" id="FungiDB:BD410DRAFT_841867"/>
<reference evidence="1 2" key="1">
    <citation type="submission" date="2018-06" db="EMBL/GenBank/DDBJ databases">
        <title>A transcriptomic atlas of mushroom development highlights an independent origin of complex multicellularity.</title>
        <authorList>
            <consortium name="DOE Joint Genome Institute"/>
            <person name="Krizsan K."/>
            <person name="Almasi E."/>
            <person name="Merenyi Z."/>
            <person name="Sahu N."/>
            <person name="Viragh M."/>
            <person name="Koszo T."/>
            <person name="Mondo S."/>
            <person name="Kiss B."/>
            <person name="Balint B."/>
            <person name="Kues U."/>
            <person name="Barry K."/>
            <person name="Hegedus J.C."/>
            <person name="Henrissat B."/>
            <person name="Johnson J."/>
            <person name="Lipzen A."/>
            <person name="Ohm R."/>
            <person name="Nagy I."/>
            <person name="Pangilinan J."/>
            <person name="Yan J."/>
            <person name="Xiong Y."/>
            <person name="Grigoriev I.V."/>
            <person name="Hibbett D.S."/>
            <person name="Nagy L.G."/>
        </authorList>
    </citation>
    <scope>NUCLEOTIDE SEQUENCE [LARGE SCALE GENOMIC DNA]</scope>
    <source>
        <strain evidence="1 2">SZMC22713</strain>
    </source>
</reference>
<organism evidence="1 2">
    <name type="scientific">Rickenella mellea</name>
    <dbReference type="NCBI Taxonomy" id="50990"/>
    <lineage>
        <taxon>Eukaryota</taxon>
        <taxon>Fungi</taxon>
        <taxon>Dikarya</taxon>
        <taxon>Basidiomycota</taxon>
        <taxon>Agaricomycotina</taxon>
        <taxon>Agaricomycetes</taxon>
        <taxon>Hymenochaetales</taxon>
        <taxon>Rickenellaceae</taxon>
        <taxon>Rickenella</taxon>
    </lineage>
</organism>
<protein>
    <submittedName>
        <fullName evidence="1">Uncharacterized protein</fullName>
    </submittedName>
</protein>
<proteinExistence type="predicted"/>
<dbReference type="Proteomes" id="UP000294933">
    <property type="component" value="Unassembled WGS sequence"/>
</dbReference>